<dbReference type="RefSeq" id="WP_092215206.1">
    <property type="nucleotide sequence ID" value="NZ_CP030050.1"/>
</dbReference>
<proteinExistence type="predicted"/>
<sequence>MDKEELEKVVALTLEANKEYSVVRDLGDLYVNLLRCSRSPDRHYRVQAVDSLRAFLETLALKPKMPAMELVDRASQRVGWQEEPSSEYEKALDRICRAAITCMIEASGYTQGSLLTRRTKELVRQIDEFNRIRGKA</sequence>
<accession>A0AAE7TKH9</accession>
<dbReference type="Proteomes" id="UP000594015">
    <property type="component" value="Chromosome"/>
</dbReference>
<dbReference type="EMBL" id="CP030050">
    <property type="protein sequence ID" value="QOZ72143.1"/>
    <property type="molecule type" value="Genomic_DNA"/>
</dbReference>
<evidence type="ECO:0000313" key="2">
    <source>
        <dbReference type="Proteomes" id="UP000594015"/>
    </source>
</evidence>
<name>A0AAE7TKH9_9BRAD</name>
<reference evidence="1 2" key="1">
    <citation type="submission" date="2018-06" db="EMBL/GenBank/DDBJ databases">
        <title>Comparative genomics of Bradyrhizobium nodulating Arachidis hypogaea.</title>
        <authorList>
            <person name="Li Y."/>
        </authorList>
    </citation>
    <scope>NUCLEOTIDE SEQUENCE [LARGE SCALE GENOMIC DNA]</scope>
    <source>
        <strain evidence="1 2">CCBAU 051107</strain>
    </source>
</reference>
<dbReference type="AlphaFoldDB" id="A0AAE7TKH9"/>
<organism evidence="1 2">
    <name type="scientific">Bradyrhizobium arachidis</name>
    <dbReference type="NCBI Taxonomy" id="858423"/>
    <lineage>
        <taxon>Bacteria</taxon>
        <taxon>Pseudomonadati</taxon>
        <taxon>Pseudomonadota</taxon>
        <taxon>Alphaproteobacteria</taxon>
        <taxon>Hyphomicrobiales</taxon>
        <taxon>Nitrobacteraceae</taxon>
        <taxon>Bradyrhizobium</taxon>
    </lineage>
</organism>
<dbReference type="KEGG" id="barh:WN72_42045"/>
<protein>
    <submittedName>
        <fullName evidence="1">Uncharacterized protein</fullName>
    </submittedName>
</protein>
<evidence type="ECO:0000313" key="1">
    <source>
        <dbReference type="EMBL" id="QOZ72143.1"/>
    </source>
</evidence>
<gene>
    <name evidence="1" type="ORF">WN72_42045</name>
</gene>